<evidence type="ECO:0000313" key="2">
    <source>
        <dbReference type="EMBL" id="KIK76346.1"/>
    </source>
</evidence>
<dbReference type="EMBL" id="KN827537">
    <property type="protein sequence ID" value="KIK76346.1"/>
    <property type="molecule type" value="Genomic_DNA"/>
</dbReference>
<reference evidence="3" key="2">
    <citation type="submission" date="2015-01" db="EMBL/GenBank/DDBJ databases">
        <title>Evolutionary Origins and Diversification of the Mycorrhizal Mutualists.</title>
        <authorList>
            <consortium name="DOE Joint Genome Institute"/>
            <consortium name="Mycorrhizal Genomics Consortium"/>
            <person name="Kohler A."/>
            <person name="Kuo A."/>
            <person name="Nagy L.G."/>
            <person name="Floudas D."/>
            <person name="Copeland A."/>
            <person name="Barry K.W."/>
            <person name="Cichocki N."/>
            <person name="Veneault-Fourrey C."/>
            <person name="LaButti K."/>
            <person name="Lindquist E.A."/>
            <person name="Lipzen A."/>
            <person name="Lundell T."/>
            <person name="Morin E."/>
            <person name="Murat C."/>
            <person name="Riley R."/>
            <person name="Ohm R."/>
            <person name="Sun H."/>
            <person name="Tunlid A."/>
            <person name="Henrissat B."/>
            <person name="Grigoriev I.V."/>
            <person name="Hibbett D.S."/>
            <person name="Martin F."/>
        </authorList>
    </citation>
    <scope>NUCLEOTIDE SEQUENCE [LARGE SCALE GENOMIC DNA]</scope>
    <source>
        <strain evidence="3">Ve08.2h10</strain>
    </source>
</reference>
<feature type="domain" description="DUF8040" evidence="1">
    <location>
        <begin position="6"/>
        <end position="67"/>
    </location>
</feature>
<keyword evidence="3" id="KW-1185">Reference proteome</keyword>
<accession>A0A0D0CYN8</accession>
<evidence type="ECO:0000259" key="1">
    <source>
        <dbReference type="Pfam" id="PF26138"/>
    </source>
</evidence>
<dbReference type="HOGENOM" id="CLU_171507_1_1_1"/>
<feature type="non-terminal residue" evidence="2">
    <location>
        <position position="1"/>
    </location>
</feature>
<dbReference type="AlphaFoldDB" id="A0A0D0CYN8"/>
<organism evidence="2 3">
    <name type="scientific">Paxillus rubicundulus Ve08.2h10</name>
    <dbReference type="NCBI Taxonomy" id="930991"/>
    <lineage>
        <taxon>Eukaryota</taxon>
        <taxon>Fungi</taxon>
        <taxon>Dikarya</taxon>
        <taxon>Basidiomycota</taxon>
        <taxon>Agaricomycotina</taxon>
        <taxon>Agaricomycetes</taxon>
        <taxon>Agaricomycetidae</taxon>
        <taxon>Boletales</taxon>
        <taxon>Paxilineae</taxon>
        <taxon>Paxillaceae</taxon>
        <taxon>Paxillus</taxon>
    </lineage>
</organism>
<dbReference type="InterPro" id="IPR058353">
    <property type="entry name" value="DUF8040"/>
</dbReference>
<protein>
    <submittedName>
        <fullName evidence="2">Unplaced genomic scaffold scaffold_2715, whole genome shotgun sequence</fullName>
    </submittedName>
</protein>
<reference evidence="2 3" key="1">
    <citation type="submission" date="2014-04" db="EMBL/GenBank/DDBJ databases">
        <authorList>
            <consortium name="DOE Joint Genome Institute"/>
            <person name="Kuo A."/>
            <person name="Kohler A."/>
            <person name="Jargeat P."/>
            <person name="Nagy L.G."/>
            <person name="Floudas D."/>
            <person name="Copeland A."/>
            <person name="Barry K.W."/>
            <person name="Cichocki N."/>
            <person name="Veneault-Fourrey C."/>
            <person name="LaButti K."/>
            <person name="Lindquist E.A."/>
            <person name="Lipzen A."/>
            <person name="Lundell T."/>
            <person name="Morin E."/>
            <person name="Murat C."/>
            <person name="Sun H."/>
            <person name="Tunlid A."/>
            <person name="Henrissat B."/>
            <person name="Grigoriev I.V."/>
            <person name="Hibbett D.S."/>
            <person name="Martin F."/>
            <person name="Nordberg H.P."/>
            <person name="Cantor M.N."/>
            <person name="Hua S.X."/>
        </authorList>
    </citation>
    <scope>NUCLEOTIDE SEQUENCE [LARGE SCALE GENOMIC DNA]</scope>
    <source>
        <strain evidence="2 3">Ve08.2h10</strain>
    </source>
</reference>
<sequence length="67" mass="7423">PIPFHKSILTGHAWVMELLNSHPDQIQVCLGVNHDVFNALVHTLLCHGHGISPNGITVEEQLAVFLY</sequence>
<gene>
    <name evidence="2" type="ORF">PAXRUDRAFT_99555</name>
</gene>
<name>A0A0D0CYN8_9AGAM</name>
<dbReference type="Pfam" id="PF26138">
    <property type="entry name" value="DUF8040"/>
    <property type="match status" value="1"/>
</dbReference>
<dbReference type="InParanoid" id="A0A0D0CYN8"/>
<dbReference type="Proteomes" id="UP000054538">
    <property type="component" value="Unassembled WGS sequence"/>
</dbReference>
<evidence type="ECO:0000313" key="3">
    <source>
        <dbReference type="Proteomes" id="UP000054538"/>
    </source>
</evidence>
<dbReference type="OrthoDB" id="2430314at2759"/>
<feature type="non-terminal residue" evidence="2">
    <location>
        <position position="67"/>
    </location>
</feature>
<proteinExistence type="predicted"/>